<keyword evidence="2" id="KW-1133">Transmembrane helix</keyword>
<name>S4PSM2_9NEOP</name>
<feature type="transmembrane region" description="Helical" evidence="2">
    <location>
        <begin position="38"/>
        <end position="56"/>
    </location>
</feature>
<proteinExistence type="predicted"/>
<keyword evidence="2" id="KW-0472">Membrane</keyword>
<feature type="non-terminal residue" evidence="3">
    <location>
        <position position="83"/>
    </location>
</feature>
<sequence length="83" mass="9325">RSTATVPTATGRGCRRRSPAPPRAHESLYLPTKRTTTFINYTIASNVIIVTFHLFVMCQCPRGRRRSAPTPAPAPRWCPGCWR</sequence>
<keyword evidence="2" id="KW-0812">Transmembrane</keyword>
<reference evidence="3" key="2">
    <citation type="submission" date="2013-05" db="EMBL/GenBank/DDBJ databases">
        <authorList>
            <person name="Carter J.-M."/>
            <person name="Baker S.C."/>
            <person name="Pink R."/>
            <person name="Carter D.R.F."/>
            <person name="Collins A."/>
            <person name="Tomlin J."/>
            <person name="Gibbs M."/>
            <person name="Breuker C.J."/>
        </authorList>
    </citation>
    <scope>NUCLEOTIDE SEQUENCE</scope>
    <source>
        <tissue evidence="3">Ovary</tissue>
    </source>
</reference>
<dbReference type="AlphaFoldDB" id="S4PSM2"/>
<reference evidence="3" key="1">
    <citation type="journal article" date="2013" name="BMC Genomics">
        <title>Unscrambling butterfly oogenesis.</title>
        <authorList>
            <person name="Carter J.M."/>
            <person name="Baker S.C."/>
            <person name="Pink R."/>
            <person name="Carter D.R."/>
            <person name="Collins A."/>
            <person name="Tomlin J."/>
            <person name="Gibbs M."/>
            <person name="Breuker C.J."/>
        </authorList>
    </citation>
    <scope>NUCLEOTIDE SEQUENCE</scope>
    <source>
        <tissue evidence="3">Ovary</tissue>
    </source>
</reference>
<evidence type="ECO:0000256" key="1">
    <source>
        <dbReference type="SAM" id="MobiDB-lite"/>
    </source>
</evidence>
<evidence type="ECO:0000256" key="2">
    <source>
        <dbReference type="SAM" id="Phobius"/>
    </source>
</evidence>
<feature type="non-terminal residue" evidence="3">
    <location>
        <position position="1"/>
    </location>
</feature>
<dbReference type="EMBL" id="GAIX01013543">
    <property type="protein sequence ID" value="JAA79017.1"/>
    <property type="molecule type" value="Transcribed_RNA"/>
</dbReference>
<organism evidence="3">
    <name type="scientific">Pararge aegeria</name>
    <name type="common">speckled wood butterfly</name>
    <dbReference type="NCBI Taxonomy" id="116150"/>
    <lineage>
        <taxon>Eukaryota</taxon>
        <taxon>Metazoa</taxon>
        <taxon>Ecdysozoa</taxon>
        <taxon>Arthropoda</taxon>
        <taxon>Hexapoda</taxon>
        <taxon>Insecta</taxon>
        <taxon>Pterygota</taxon>
        <taxon>Neoptera</taxon>
        <taxon>Endopterygota</taxon>
        <taxon>Lepidoptera</taxon>
        <taxon>Glossata</taxon>
        <taxon>Ditrysia</taxon>
        <taxon>Papilionoidea</taxon>
        <taxon>Nymphalidae</taxon>
        <taxon>Satyrinae</taxon>
        <taxon>Satyrini</taxon>
        <taxon>Parargina</taxon>
        <taxon>Pararge</taxon>
    </lineage>
</organism>
<evidence type="ECO:0000313" key="3">
    <source>
        <dbReference type="EMBL" id="JAA79017.1"/>
    </source>
</evidence>
<feature type="region of interest" description="Disordered" evidence="1">
    <location>
        <begin position="1"/>
        <end position="26"/>
    </location>
</feature>
<protein>
    <submittedName>
        <fullName evidence="3">Uncharacterized protein</fullName>
    </submittedName>
</protein>
<accession>S4PSM2</accession>